<dbReference type="Proteomes" id="UP000596742">
    <property type="component" value="Unassembled WGS sequence"/>
</dbReference>
<dbReference type="EC" id="3.4.19.-" evidence="3"/>
<organism evidence="3 4">
    <name type="scientific">Mytilus galloprovincialis</name>
    <name type="common">Mediterranean mussel</name>
    <dbReference type="NCBI Taxonomy" id="29158"/>
    <lineage>
        <taxon>Eukaryota</taxon>
        <taxon>Metazoa</taxon>
        <taxon>Spiralia</taxon>
        <taxon>Lophotrochozoa</taxon>
        <taxon>Mollusca</taxon>
        <taxon>Bivalvia</taxon>
        <taxon>Autobranchia</taxon>
        <taxon>Pteriomorphia</taxon>
        <taxon>Mytilida</taxon>
        <taxon>Mytiloidea</taxon>
        <taxon>Mytilidae</taxon>
        <taxon>Mytilinae</taxon>
        <taxon>Mytilus</taxon>
    </lineage>
</organism>
<feature type="domain" description="BRCC36 C-terminal helical" evidence="2">
    <location>
        <begin position="2"/>
        <end position="77"/>
    </location>
</feature>
<evidence type="ECO:0000313" key="4">
    <source>
        <dbReference type="Proteomes" id="UP000596742"/>
    </source>
</evidence>
<dbReference type="OrthoDB" id="446074at2759"/>
<dbReference type="EMBL" id="UYJE01005567">
    <property type="protein sequence ID" value="VDI38294.1"/>
    <property type="molecule type" value="Genomic_DNA"/>
</dbReference>
<keyword evidence="4" id="KW-1185">Reference proteome</keyword>
<keyword evidence="1" id="KW-0175">Coiled coil</keyword>
<evidence type="ECO:0000313" key="3">
    <source>
        <dbReference type="EMBL" id="VDI38294.1"/>
    </source>
</evidence>
<comment type="caution">
    <text evidence="3">The sequence shown here is derived from an EMBL/GenBank/DDBJ whole genome shotgun (WGS) entry which is preliminary data.</text>
</comment>
<protein>
    <submittedName>
        <fullName evidence="3">BRCA1/BRCA2-containing complex subunit 3</fullName>
        <ecNumber evidence="3">3.4.19.-</ecNumber>
    </submittedName>
</protein>
<gene>
    <name evidence="3" type="ORF">MGAL_10B010063</name>
</gene>
<dbReference type="AlphaFoldDB" id="A0A8B6EQD8"/>
<sequence length="90" mass="10298">MDSLVQLPRILCQEEKEAFSKTTDGTDLDLITKLHNVSVYTKSLCHITEVMSGPLIQALENRLETNRSRIQTLQARKLDIEKQLKEIDNS</sequence>
<evidence type="ECO:0000259" key="2">
    <source>
        <dbReference type="Pfam" id="PF18110"/>
    </source>
</evidence>
<dbReference type="Pfam" id="PF18110">
    <property type="entry name" value="BRCC36_C"/>
    <property type="match status" value="1"/>
</dbReference>
<keyword evidence="3" id="KW-0378">Hydrolase</keyword>
<evidence type="ECO:0000256" key="1">
    <source>
        <dbReference type="SAM" id="Coils"/>
    </source>
</evidence>
<accession>A0A8B6EQD8</accession>
<dbReference type="GO" id="GO:0016787">
    <property type="term" value="F:hydrolase activity"/>
    <property type="evidence" value="ECO:0007669"/>
    <property type="project" value="UniProtKB-KW"/>
</dbReference>
<feature type="coiled-coil region" evidence="1">
    <location>
        <begin position="56"/>
        <end position="90"/>
    </location>
</feature>
<proteinExistence type="predicted"/>
<dbReference type="InterPro" id="IPR040749">
    <property type="entry name" value="BRCC36_C"/>
</dbReference>
<reference evidence="3" key="1">
    <citation type="submission" date="2018-11" db="EMBL/GenBank/DDBJ databases">
        <authorList>
            <person name="Alioto T."/>
            <person name="Alioto T."/>
        </authorList>
    </citation>
    <scope>NUCLEOTIDE SEQUENCE</scope>
</reference>
<name>A0A8B6EQD8_MYTGA</name>